<feature type="compositionally biased region" description="Low complexity" evidence="1">
    <location>
        <begin position="63"/>
        <end position="80"/>
    </location>
</feature>
<protein>
    <submittedName>
        <fullName evidence="2">Uncharacterized protein</fullName>
    </submittedName>
</protein>
<sequence length="138" mass="15522">MAATTLQRSTWDLNASPHSKYDGDDHEFQNETTELETTDDEEKIPDSPSLFEQSLFTAHTPQSSSSNSPLLFSRPSNLSPAIPVSRVHAPSKGQSTPPPYTPSACGDVTNWKEMYRTLHKKYINMKEKVRILEQSVQK</sequence>
<feature type="compositionally biased region" description="Acidic residues" evidence="1">
    <location>
        <begin position="33"/>
        <end position="43"/>
    </location>
</feature>
<reference evidence="2" key="1">
    <citation type="submission" date="2020-04" db="EMBL/GenBank/DDBJ databases">
        <authorList>
            <person name="Alioto T."/>
            <person name="Alioto T."/>
            <person name="Gomez Garrido J."/>
        </authorList>
    </citation>
    <scope>NUCLEOTIDE SEQUENCE</scope>
    <source>
        <strain evidence="2">A484AB</strain>
    </source>
</reference>
<dbReference type="AlphaFoldDB" id="A0A6S7KU67"/>
<evidence type="ECO:0000256" key="1">
    <source>
        <dbReference type="SAM" id="MobiDB-lite"/>
    </source>
</evidence>
<accession>A0A6S7KU67</accession>
<name>A0A6S7KU67_PARCT</name>
<comment type="caution">
    <text evidence="2">The sequence shown here is derived from an EMBL/GenBank/DDBJ whole genome shotgun (WGS) entry which is preliminary data.</text>
</comment>
<proteinExistence type="predicted"/>
<organism evidence="2 3">
    <name type="scientific">Paramuricea clavata</name>
    <name type="common">Red gorgonian</name>
    <name type="synonym">Violescent sea-whip</name>
    <dbReference type="NCBI Taxonomy" id="317549"/>
    <lineage>
        <taxon>Eukaryota</taxon>
        <taxon>Metazoa</taxon>
        <taxon>Cnidaria</taxon>
        <taxon>Anthozoa</taxon>
        <taxon>Octocorallia</taxon>
        <taxon>Malacalcyonacea</taxon>
        <taxon>Plexauridae</taxon>
        <taxon>Paramuricea</taxon>
    </lineage>
</organism>
<evidence type="ECO:0000313" key="3">
    <source>
        <dbReference type="Proteomes" id="UP001152795"/>
    </source>
</evidence>
<feature type="compositionally biased region" description="Polar residues" evidence="1">
    <location>
        <begin position="1"/>
        <end position="17"/>
    </location>
</feature>
<feature type="compositionally biased region" description="Polar residues" evidence="1">
    <location>
        <begin position="50"/>
        <end position="62"/>
    </location>
</feature>
<keyword evidence="3" id="KW-1185">Reference proteome</keyword>
<feature type="region of interest" description="Disordered" evidence="1">
    <location>
        <begin position="1"/>
        <end position="106"/>
    </location>
</feature>
<feature type="compositionally biased region" description="Basic and acidic residues" evidence="1">
    <location>
        <begin position="19"/>
        <end position="29"/>
    </location>
</feature>
<gene>
    <name evidence="2" type="ORF">PACLA_8A000185</name>
</gene>
<feature type="non-terminal residue" evidence="2">
    <location>
        <position position="138"/>
    </location>
</feature>
<dbReference type="EMBL" id="CACRXK020012749">
    <property type="protein sequence ID" value="CAB4023919.1"/>
    <property type="molecule type" value="Genomic_DNA"/>
</dbReference>
<dbReference type="Proteomes" id="UP001152795">
    <property type="component" value="Unassembled WGS sequence"/>
</dbReference>
<evidence type="ECO:0000313" key="2">
    <source>
        <dbReference type="EMBL" id="CAB4023919.1"/>
    </source>
</evidence>